<dbReference type="OrthoDB" id="2112849at2"/>
<dbReference type="InterPro" id="IPR035890">
    <property type="entry name" value="Anti-sigma-28_factor_FlgM_sf"/>
</dbReference>
<evidence type="ECO:0000256" key="2">
    <source>
        <dbReference type="ARBA" id="ARBA00017823"/>
    </source>
</evidence>
<name>A0A1H9ZRA6_9FIRM</name>
<gene>
    <name evidence="8" type="ORF">SAMN05660297_00687</name>
</gene>
<evidence type="ECO:0000256" key="3">
    <source>
        <dbReference type="ARBA" id="ARBA00022491"/>
    </source>
</evidence>
<protein>
    <recommendedName>
        <fullName evidence="2">Negative regulator of flagellin synthesis</fullName>
    </recommendedName>
</protein>
<dbReference type="Pfam" id="PF04316">
    <property type="entry name" value="FlgM"/>
    <property type="match status" value="1"/>
</dbReference>
<dbReference type="InterPro" id="IPR007412">
    <property type="entry name" value="FlgM"/>
</dbReference>
<accession>A0A1H9ZRA6</accession>
<evidence type="ECO:0000313" key="8">
    <source>
        <dbReference type="EMBL" id="SES84187.1"/>
    </source>
</evidence>
<dbReference type="AlphaFoldDB" id="A0A1H9ZRA6"/>
<sequence length="96" mass="10996">MKIFNNPNITQVMKLYNKTVKPTEKTGEVATSQDKLEISQKAQEFQVALKAYKNLPEIRQEKVEILKEQVQTNSYNVSGKEVADQLIESILIDKKV</sequence>
<keyword evidence="5" id="KW-0805">Transcription regulation</keyword>
<dbReference type="Proteomes" id="UP000199568">
    <property type="component" value="Unassembled WGS sequence"/>
</dbReference>
<dbReference type="EMBL" id="FOHU01000002">
    <property type="protein sequence ID" value="SES84187.1"/>
    <property type="molecule type" value="Genomic_DNA"/>
</dbReference>
<dbReference type="InterPro" id="IPR031316">
    <property type="entry name" value="FlgM_C"/>
</dbReference>
<keyword evidence="4" id="KW-1005">Bacterial flagellum biogenesis</keyword>
<dbReference type="STRING" id="426128.SAMN05660297_00687"/>
<evidence type="ECO:0000256" key="6">
    <source>
        <dbReference type="ARBA" id="ARBA00023163"/>
    </source>
</evidence>
<feature type="domain" description="Anti-sigma-28 factor FlgM C-terminal" evidence="7">
    <location>
        <begin position="34"/>
        <end position="88"/>
    </location>
</feature>
<keyword evidence="6" id="KW-0804">Transcription</keyword>
<dbReference type="SUPFAM" id="SSF101498">
    <property type="entry name" value="Anti-sigma factor FlgM"/>
    <property type="match status" value="1"/>
</dbReference>
<dbReference type="NCBIfam" id="TIGR03824">
    <property type="entry name" value="FlgM_jcvi"/>
    <property type="match status" value="1"/>
</dbReference>
<dbReference type="GO" id="GO:0044781">
    <property type="term" value="P:bacterial-type flagellum organization"/>
    <property type="evidence" value="ECO:0007669"/>
    <property type="project" value="UniProtKB-KW"/>
</dbReference>
<evidence type="ECO:0000259" key="7">
    <source>
        <dbReference type="Pfam" id="PF04316"/>
    </source>
</evidence>
<keyword evidence="9" id="KW-1185">Reference proteome</keyword>
<evidence type="ECO:0000256" key="4">
    <source>
        <dbReference type="ARBA" id="ARBA00022795"/>
    </source>
</evidence>
<keyword evidence="3" id="KW-0678">Repressor</keyword>
<evidence type="ECO:0000256" key="5">
    <source>
        <dbReference type="ARBA" id="ARBA00023015"/>
    </source>
</evidence>
<proteinExistence type="inferred from homology"/>
<comment type="similarity">
    <text evidence="1">Belongs to the FlgM family.</text>
</comment>
<organism evidence="8 9">
    <name type="scientific">Natronincola peptidivorans</name>
    <dbReference type="NCBI Taxonomy" id="426128"/>
    <lineage>
        <taxon>Bacteria</taxon>
        <taxon>Bacillati</taxon>
        <taxon>Bacillota</taxon>
        <taxon>Clostridia</taxon>
        <taxon>Peptostreptococcales</taxon>
        <taxon>Natronincolaceae</taxon>
        <taxon>Natronincola</taxon>
    </lineage>
</organism>
<evidence type="ECO:0000256" key="1">
    <source>
        <dbReference type="ARBA" id="ARBA00005322"/>
    </source>
</evidence>
<dbReference type="GO" id="GO:0045892">
    <property type="term" value="P:negative regulation of DNA-templated transcription"/>
    <property type="evidence" value="ECO:0007669"/>
    <property type="project" value="InterPro"/>
</dbReference>
<reference evidence="8 9" key="1">
    <citation type="submission" date="2016-10" db="EMBL/GenBank/DDBJ databases">
        <authorList>
            <person name="de Groot N.N."/>
        </authorList>
    </citation>
    <scope>NUCLEOTIDE SEQUENCE [LARGE SCALE GENOMIC DNA]</scope>
    <source>
        <strain evidence="8 9">DSM 18979</strain>
    </source>
</reference>
<dbReference type="RefSeq" id="WP_090439346.1">
    <property type="nucleotide sequence ID" value="NZ_FOHU01000002.1"/>
</dbReference>
<evidence type="ECO:0000313" key="9">
    <source>
        <dbReference type="Proteomes" id="UP000199568"/>
    </source>
</evidence>